<sequence>MKARPKTAGGGGGHLSGALPSPLPRTGPVVLAKSSRANAQLCPPIAATRRPAVAVMKSTIKITANIEVQVRPDAALMNSNQQRLQALSHRHLQPDIDFDGLRPLIDIAYWSTFGEVRRDAAAAFATLSKNEANLEILAQAGALGASLAFLNGAKDHMDLSVLRDAADTLAQLVQLPSIQAKLLNAPNGIAAVFALLRIADVRLKRTALTVLLRMLALPDGAVALVQAHGFGVLLQLLRGLGTRKDIKLKQMTALLLKRLAEPVKNKDVVAENPELVETLCHLFQDPYLDVDAAFRRDLLECTLLLAQDRRIARHLVDFRVVPSLLFLLSAPPPPQATFLLLSLLEVFASDTKNQASLLHDDILPSLMAAAFLEPNSTMLLADVVALRVKALLICNHLVLIPATARNALIEIGIVDTIAAEKLHRASDKRIKKLSIALLTTLTWVDEPPPVPRAVTAVAAATNHPFHVELVSRGLLTCLFELLEEDLTVRVDVISAMWHLCESDCTRVLLCKQPVLEAFLLLSIQHDAPLRTKIAKILADFATKAENAHKLIESRIVLFLVKSIAPSCRHEVLRYEATRAFVGLACADDEQVRDRLVKSGVVGFLLRITKLPDPKSTVAAATCTLAALAVQHLRQDVAALRIQSIMRNFLAKNAVKTMRLDAFTSSLSPRRKRFQHVAFRAGKVLAPKEEASTEAIQNRFLSAGMARKFKK</sequence>
<evidence type="ECO:0000313" key="3">
    <source>
        <dbReference type="EMBL" id="VFT87780.1"/>
    </source>
</evidence>
<dbReference type="PROSITE" id="PS50096">
    <property type="entry name" value="IQ"/>
    <property type="match status" value="1"/>
</dbReference>
<dbReference type="InterPro" id="IPR016024">
    <property type="entry name" value="ARM-type_fold"/>
</dbReference>
<feature type="region of interest" description="Disordered" evidence="1">
    <location>
        <begin position="1"/>
        <end position="28"/>
    </location>
</feature>
<dbReference type="SMART" id="SM00185">
    <property type="entry name" value="ARM"/>
    <property type="match status" value="5"/>
</dbReference>
<protein>
    <submittedName>
        <fullName evidence="3">Aste57867_10912 protein</fullName>
    </submittedName>
</protein>
<dbReference type="InterPro" id="IPR000225">
    <property type="entry name" value="Armadillo"/>
</dbReference>
<name>A0A485KRJ8_9STRA</name>
<dbReference type="Proteomes" id="UP000332933">
    <property type="component" value="Unassembled WGS sequence"/>
</dbReference>
<proteinExistence type="predicted"/>
<keyword evidence="4" id="KW-1185">Reference proteome</keyword>
<dbReference type="EMBL" id="CAADRA010005258">
    <property type="protein sequence ID" value="VFT87780.1"/>
    <property type="molecule type" value="Genomic_DNA"/>
</dbReference>
<dbReference type="OrthoDB" id="7537227at2759"/>
<reference evidence="2" key="2">
    <citation type="submission" date="2019-06" db="EMBL/GenBank/DDBJ databases">
        <title>Genomics analysis of Aphanomyces spp. identifies a new class of oomycete effector associated with host adaptation.</title>
        <authorList>
            <person name="Gaulin E."/>
        </authorList>
    </citation>
    <scope>NUCLEOTIDE SEQUENCE</scope>
    <source>
        <strain evidence="2">CBS 578.67</strain>
    </source>
</reference>
<gene>
    <name evidence="3" type="primary">Aste57867_10912</name>
    <name evidence="2" type="ORF">As57867_010872</name>
    <name evidence="3" type="ORF">ASTE57867_10912</name>
</gene>
<reference evidence="3 4" key="1">
    <citation type="submission" date="2019-03" db="EMBL/GenBank/DDBJ databases">
        <authorList>
            <person name="Gaulin E."/>
            <person name="Dumas B."/>
        </authorList>
    </citation>
    <scope>NUCLEOTIDE SEQUENCE [LARGE SCALE GENOMIC DNA]</scope>
    <source>
        <strain evidence="3">CBS 568.67</strain>
    </source>
</reference>
<accession>A0A485KRJ8</accession>
<dbReference type="SUPFAM" id="SSF48371">
    <property type="entry name" value="ARM repeat"/>
    <property type="match status" value="2"/>
</dbReference>
<organism evidence="3 4">
    <name type="scientific">Aphanomyces stellatus</name>
    <dbReference type="NCBI Taxonomy" id="120398"/>
    <lineage>
        <taxon>Eukaryota</taxon>
        <taxon>Sar</taxon>
        <taxon>Stramenopiles</taxon>
        <taxon>Oomycota</taxon>
        <taxon>Saprolegniomycetes</taxon>
        <taxon>Saprolegniales</taxon>
        <taxon>Verrucalvaceae</taxon>
        <taxon>Aphanomyces</taxon>
    </lineage>
</organism>
<dbReference type="Gene3D" id="1.25.10.10">
    <property type="entry name" value="Leucine-rich Repeat Variant"/>
    <property type="match status" value="2"/>
</dbReference>
<dbReference type="AlphaFoldDB" id="A0A485KRJ8"/>
<evidence type="ECO:0000256" key="1">
    <source>
        <dbReference type="SAM" id="MobiDB-lite"/>
    </source>
</evidence>
<dbReference type="InterPro" id="IPR011989">
    <property type="entry name" value="ARM-like"/>
</dbReference>
<dbReference type="EMBL" id="VJMH01005237">
    <property type="protein sequence ID" value="KAF0698489.1"/>
    <property type="molecule type" value="Genomic_DNA"/>
</dbReference>
<evidence type="ECO:0000313" key="4">
    <source>
        <dbReference type="Proteomes" id="UP000332933"/>
    </source>
</evidence>
<evidence type="ECO:0000313" key="2">
    <source>
        <dbReference type="EMBL" id="KAF0698489.1"/>
    </source>
</evidence>